<sequence length="549" mass="61753">MIQPDYIFECSWEVCNKVGGIYTVLSTKARTLQQQFPDHILFIGPDLGHAGQAAEFDEDTTLYADWRRTTAAAGLPVRIGRWRVPGAPLVMLVDYRQLFSHKNELFYEMWESFGVDSSQAYGDYDESCIFAAATGRVIESFYRFHHLESQRVVAHFDEWMLGFGLLHLRKYTPRIATLFTTHATTIGRSIAGNNKPLYGYMSGYNGDGMAAELHVEAKHSVEKKAAHFADCFTTVSEITAVECRQLLDKAPDVVTPNGFEPDFVPTPDRYPARRADARQRLLRAASALYGQTFDSDDTFLVSISGRYEYRNKGIDVFIDAMNRLRTSADLPRAVVAFVLIPAWVYAPRADLKATLEHGAPTTAPLPTPFLTHWLHRMDDDRVSNFILHAGFNTTDGERLKIVFVPCYLDGRDGIFDTPYYDLLIGMDATLYPSYYEPWGYTPLESVAFGIPTVTTDLAGFGRWAQTVVSGRDITEGVAVVHRTDDNYAAVVDESADALLTLMRRSDAERRTIAARCQSLAARAEWERFITYYYTAFDHALTAAARRADA</sequence>
<dbReference type="AlphaFoldDB" id="W2C505"/>
<dbReference type="GO" id="GO:0005978">
    <property type="term" value="P:glycogen biosynthetic process"/>
    <property type="evidence" value="ECO:0007669"/>
    <property type="project" value="InterPro"/>
</dbReference>
<dbReference type="GO" id="GO:0005737">
    <property type="term" value="C:cytoplasm"/>
    <property type="evidence" value="ECO:0007669"/>
    <property type="project" value="TreeGrafter"/>
</dbReference>
<evidence type="ECO:0000313" key="3">
    <source>
        <dbReference type="EMBL" id="ETK02225.1"/>
    </source>
</evidence>
<dbReference type="Proteomes" id="UP000018837">
    <property type="component" value="Unassembled WGS sequence"/>
</dbReference>
<accession>W2C505</accession>
<dbReference type="InterPro" id="IPR008631">
    <property type="entry name" value="Glycogen_synth"/>
</dbReference>
<protein>
    <submittedName>
        <fullName evidence="3">Glycosyl transferase</fullName>
    </submittedName>
</protein>
<dbReference type="PATRIC" id="fig|1411148.3.peg.795"/>
<name>W2C505_9BACT</name>
<dbReference type="Pfam" id="PF05693">
    <property type="entry name" value="Glycogen_syn"/>
    <property type="match status" value="2"/>
</dbReference>
<gene>
    <name evidence="3" type="ORF">N425_05500</name>
</gene>
<comment type="caution">
    <text evidence="3">The sequence shown here is derived from an EMBL/GenBank/DDBJ whole genome shotgun (WGS) entry which is preliminary data.</text>
</comment>
<reference evidence="3 4" key="1">
    <citation type="submission" date="2013-11" db="EMBL/GenBank/DDBJ databases">
        <title>Single cell genomics of uncultured Tannerella BU063 (oral taxon 286).</title>
        <authorList>
            <person name="Beall C.J."/>
            <person name="Campbell A.G."/>
            <person name="Griffen A.L."/>
            <person name="Podar M."/>
            <person name="Leys E.J."/>
        </authorList>
    </citation>
    <scope>NUCLEOTIDE SEQUENCE [LARGE SCALE GENOMIC DNA]</scope>
    <source>
        <strain evidence="3">Cell 2</strain>
    </source>
</reference>
<dbReference type="SUPFAM" id="SSF53756">
    <property type="entry name" value="UDP-Glycosyltransferase/glycogen phosphorylase"/>
    <property type="match status" value="1"/>
</dbReference>
<evidence type="ECO:0000313" key="4">
    <source>
        <dbReference type="Proteomes" id="UP000018837"/>
    </source>
</evidence>
<dbReference type="Gene3D" id="3.40.50.2000">
    <property type="entry name" value="Glycogen Phosphorylase B"/>
    <property type="match status" value="2"/>
</dbReference>
<keyword evidence="1" id="KW-0328">Glycosyltransferase</keyword>
<dbReference type="GO" id="GO:0004373">
    <property type="term" value="F:alpha-1,4-glucan glucosyltransferase (UDP-glucose donor) activity"/>
    <property type="evidence" value="ECO:0007669"/>
    <property type="project" value="InterPro"/>
</dbReference>
<evidence type="ECO:0000256" key="2">
    <source>
        <dbReference type="ARBA" id="ARBA00022679"/>
    </source>
</evidence>
<evidence type="ECO:0000256" key="1">
    <source>
        <dbReference type="ARBA" id="ARBA00022676"/>
    </source>
</evidence>
<dbReference type="EMBL" id="AYUF01000385">
    <property type="protein sequence ID" value="ETK02225.1"/>
    <property type="molecule type" value="Genomic_DNA"/>
</dbReference>
<dbReference type="PANTHER" id="PTHR10176">
    <property type="entry name" value="GLYCOGEN SYNTHASE"/>
    <property type="match status" value="1"/>
</dbReference>
<keyword evidence="2 3" id="KW-0808">Transferase</keyword>
<dbReference type="PANTHER" id="PTHR10176:SF3">
    <property type="entry name" value="GLYCOGEN [STARCH] SYNTHASE"/>
    <property type="match status" value="1"/>
</dbReference>
<proteinExistence type="predicted"/>
<organism evidence="3 4">
    <name type="scientific">Tannerella sp. oral taxon BU063 isolate Cell 2</name>
    <dbReference type="NCBI Taxonomy" id="1411148"/>
    <lineage>
        <taxon>Bacteria</taxon>
        <taxon>Pseudomonadati</taxon>
        <taxon>Bacteroidota</taxon>
        <taxon>Bacteroidia</taxon>
        <taxon>Bacteroidales</taxon>
        <taxon>Tannerellaceae</taxon>
        <taxon>Tannerella</taxon>
    </lineage>
</organism>